<feature type="transmembrane region" description="Helical" evidence="11">
    <location>
        <begin position="1045"/>
        <end position="1062"/>
    </location>
</feature>
<evidence type="ECO:0000256" key="11">
    <source>
        <dbReference type="SAM" id="Phobius"/>
    </source>
</evidence>
<feature type="domain" description="ABC transporter" evidence="12">
    <location>
        <begin position="1226"/>
        <end position="1470"/>
    </location>
</feature>
<dbReference type="EMBL" id="LVYI01000006">
    <property type="protein sequence ID" value="OAP58615.1"/>
    <property type="molecule type" value="Genomic_DNA"/>
</dbReference>
<dbReference type="GO" id="GO:0016887">
    <property type="term" value="F:ATP hydrolysis activity"/>
    <property type="evidence" value="ECO:0007669"/>
    <property type="project" value="InterPro"/>
</dbReference>
<comment type="caution">
    <text evidence="14">The sequence shown here is derived from an EMBL/GenBank/DDBJ whole genome shotgun (WGS) entry which is preliminary data.</text>
</comment>
<dbReference type="SUPFAM" id="SSF52540">
    <property type="entry name" value="P-loop containing nucleoside triphosphate hydrolases"/>
    <property type="match status" value="2"/>
</dbReference>
<feature type="transmembrane region" description="Helical" evidence="11">
    <location>
        <begin position="68"/>
        <end position="87"/>
    </location>
</feature>
<dbReference type="InterPro" id="IPR056227">
    <property type="entry name" value="TMD0_ABC"/>
</dbReference>
<feature type="transmembrane region" description="Helical" evidence="11">
    <location>
        <begin position="1021"/>
        <end position="1039"/>
    </location>
</feature>
<feature type="transmembrane region" description="Helical" evidence="11">
    <location>
        <begin position="493"/>
        <end position="513"/>
    </location>
</feature>
<dbReference type="Gene3D" id="1.20.1560.10">
    <property type="entry name" value="ABC transporter type 1, transmembrane domain"/>
    <property type="match status" value="2"/>
</dbReference>
<proteinExistence type="inferred from homology"/>
<evidence type="ECO:0000256" key="8">
    <source>
        <dbReference type="ARBA" id="ARBA00022989"/>
    </source>
</evidence>
<dbReference type="Pfam" id="PF00664">
    <property type="entry name" value="ABC_membrane"/>
    <property type="match status" value="2"/>
</dbReference>
<keyword evidence="3" id="KW-0813">Transport</keyword>
<feature type="transmembrane region" description="Helical" evidence="11">
    <location>
        <begin position="944"/>
        <end position="970"/>
    </location>
</feature>
<evidence type="ECO:0000256" key="2">
    <source>
        <dbReference type="ARBA" id="ARBA00009726"/>
    </source>
</evidence>
<dbReference type="Pfam" id="PF00005">
    <property type="entry name" value="ABC_tran"/>
    <property type="match status" value="2"/>
</dbReference>
<dbReference type="RefSeq" id="XP_018691982.1">
    <property type="nucleotide sequence ID" value="XM_018839214.1"/>
</dbReference>
<keyword evidence="9 11" id="KW-0472">Membrane</keyword>
<evidence type="ECO:0000256" key="7">
    <source>
        <dbReference type="ARBA" id="ARBA00022840"/>
    </source>
</evidence>
<dbReference type="PANTHER" id="PTHR24223">
    <property type="entry name" value="ATP-BINDING CASSETTE SUB-FAMILY C"/>
    <property type="match status" value="1"/>
</dbReference>
<evidence type="ECO:0000259" key="12">
    <source>
        <dbReference type="PROSITE" id="PS50893"/>
    </source>
</evidence>
<dbReference type="STRING" id="1367422.A0A178ZHX5"/>
<dbReference type="CDD" id="cd03244">
    <property type="entry name" value="ABCC_MRP_domain2"/>
    <property type="match status" value="1"/>
</dbReference>
<gene>
    <name evidence="14" type="ORF">AYL99_07705</name>
</gene>
<dbReference type="GO" id="GO:0005886">
    <property type="term" value="C:plasma membrane"/>
    <property type="evidence" value="ECO:0007669"/>
    <property type="project" value="UniProtKB-SubCell"/>
</dbReference>
<name>A0A178ZHX5_9EURO</name>
<evidence type="ECO:0000313" key="14">
    <source>
        <dbReference type="EMBL" id="OAP58615.1"/>
    </source>
</evidence>
<dbReference type="GO" id="GO:0140359">
    <property type="term" value="F:ABC-type transporter activity"/>
    <property type="evidence" value="ECO:0007669"/>
    <property type="project" value="InterPro"/>
</dbReference>
<keyword evidence="15" id="KW-1185">Reference proteome</keyword>
<dbReference type="OrthoDB" id="6500128at2759"/>
<feature type="transmembrane region" description="Helical" evidence="11">
    <location>
        <begin position="307"/>
        <end position="326"/>
    </location>
</feature>
<dbReference type="GeneID" id="30011873"/>
<dbReference type="Proteomes" id="UP000078343">
    <property type="component" value="Unassembled WGS sequence"/>
</dbReference>
<evidence type="ECO:0000256" key="3">
    <source>
        <dbReference type="ARBA" id="ARBA00022448"/>
    </source>
</evidence>
<keyword evidence="8 11" id="KW-1133">Transmembrane helix</keyword>
<feature type="transmembrane region" description="Helical" evidence="11">
    <location>
        <begin position="1123"/>
        <end position="1152"/>
    </location>
</feature>
<dbReference type="CDD" id="cd18580">
    <property type="entry name" value="ABC_6TM_ABCC_D2"/>
    <property type="match status" value="1"/>
</dbReference>
<protein>
    <recommendedName>
        <fullName evidence="16">ABC multidrug transporter</fullName>
    </recommendedName>
</protein>
<dbReference type="CDD" id="cd18579">
    <property type="entry name" value="ABC_6TM_ABCC_D1"/>
    <property type="match status" value="1"/>
</dbReference>
<dbReference type="InterPro" id="IPR017871">
    <property type="entry name" value="ABC_transporter-like_CS"/>
</dbReference>
<evidence type="ECO:0000256" key="4">
    <source>
        <dbReference type="ARBA" id="ARBA00022475"/>
    </source>
</evidence>
<reference evidence="14 15" key="1">
    <citation type="submission" date="2016-04" db="EMBL/GenBank/DDBJ databases">
        <title>Draft genome of Fonsecaea erecta CBS 125763.</title>
        <authorList>
            <person name="Weiss V.A."/>
            <person name="Vicente V.A."/>
            <person name="Raittz R.T."/>
            <person name="Moreno L.F."/>
            <person name="De Souza E.M."/>
            <person name="Pedrosa F.O."/>
            <person name="Steffens M.B."/>
            <person name="Faoro H."/>
            <person name="Tadra-Sfeir M.Z."/>
            <person name="Najafzadeh M.J."/>
            <person name="Felipe M.S."/>
            <person name="Teixeira M."/>
            <person name="Sun J."/>
            <person name="Xi L."/>
            <person name="Gomes R."/>
            <person name="De Azevedo C.M."/>
            <person name="Salgado C.G."/>
            <person name="Da Silva M.B."/>
            <person name="Nascimento M.F."/>
            <person name="Queiroz-Telles F."/>
            <person name="Attili D.S."/>
            <person name="Gorbushina A."/>
        </authorList>
    </citation>
    <scope>NUCLEOTIDE SEQUENCE [LARGE SCALE GENOMIC DNA]</scope>
    <source>
        <strain evidence="14 15">CBS 125763</strain>
    </source>
</reference>
<keyword evidence="4" id="KW-1003">Cell membrane</keyword>
<dbReference type="InterPro" id="IPR036640">
    <property type="entry name" value="ABC1_TM_sf"/>
</dbReference>
<feature type="domain" description="ABC transmembrane type-1" evidence="13">
    <location>
        <begin position="909"/>
        <end position="1189"/>
    </location>
</feature>
<dbReference type="InterPro" id="IPR027417">
    <property type="entry name" value="P-loop_NTPase"/>
</dbReference>
<feature type="transmembrane region" description="Helical" evidence="11">
    <location>
        <begin position="901"/>
        <end position="924"/>
    </location>
</feature>
<evidence type="ECO:0000256" key="10">
    <source>
        <dbReference type="ARBA" id="ARBA00023180"/>
    </source>
</evidence>
<dbReference type="SMART" id="SM00382">
    <property type="entry name" value="AAA"/>
    <property type="match status" value="2"/>
</dbReference>
<evidence type="ECO:0000256" key="5">
    <source>
        <dbReference type="ARBA" id="ARBA00022692"/>
    </source>
</evidence>
<dbReference type="InterPro" id="IPR011527">
    <property type="entry name" value="ABC1_TM_dom"/>
</dbReference>
<dbReference type="PROSITE" id="PS50893">
    <property type="entry name" value="ABC_TRANSPORTER_2"/>
    <property type="match status" value="2"/>
</dbReference>
<evidence type="ECO:0008006" key="16">
    <source>
        <dbReference type="Google" id="ProtNLM"/>
    </source>
</evidence>
<dbReference type="Pfam" id="PF24357">
    <property type="entry name" value="TMD0_ABC"/>
    <property type="match status" value="1"/>
</dbReference>
<dbReference type="SUPFAM" id="SSF90123">
    <property type="entry name" value="ABC transporter transmembrane region"/>
    <property type="match status" value="2"/>
</dbReference>
<organism evidence="14 15">
    <name type="scientific">Fonsecaea erecta</name>
    <dbReference type="NCBI Taxonomy" id="1367422"/>
    <lineage>
        <taxon>Eukaryota</taxon>
        <taxon>Fungi</taxon>
        <taxon>Dikarya</taxon>
        <taxon>Ascomycota</taxon>
        <taxon>Pezizomycotina</taxon>
        <taxon>Eurotiomycetes</taxon>
        <taxon>Chaetothyriomycetidae</taxon>
        <taxon>Chaetothyriales</taxon>
        <taxon>Herpotrichiellaceae</taxon>
        <taxon>Fonsecaea</taxon>
    </lineage>
</organism>
<feature type="domain" description="ABC transmembrane type-1" evidence="13">
    <location>
        <begin position="278"/>
        <end position="553"/>
    </location>
</feature>
<dbReference type="PROSITE" id="PS50929">
    <property type="entry name" value="ABC_TM1F"/>
    <property type="match status" value="2"/>
</dbReference>
<feature type="transmembrane region" description="Helical" evidence="11">
    <location>
        <begin position="408"/>
        <end position="427"/>
    </location>
</feature>
<evidence type="ECO:0000256" key="1">
    <source>
        <dbReference type="ARBA" id="ARBA00004651"/>
    </source>
</evidence>
<dbReference type="PROSITE" id="PS00211">
    <property type="entry name" value="ABC_TRANSPORTER_1"/>
    <property type="match status" value="2"/>
</dbReference>
<comment type="similarity">
    <text evidence="2">Belongs to the ABC transporter superfamily. ABCC family. Conjugate transporter (TC 3.A.1.208) subfamily.</text>
</comment>
<accession>A0A178ZHX5</accession>
<feature type="transmembrane region" description="Helical" evidence="11">
    <location>
        <begin position="34"/>
        <end position="56"/>
    </location>
</feature>
<keyword evidence="5 11" id="KW-0812">Transmembrane</keyword>
<dbReference type="InterPro" id="IPR050173">
    <property type="entry name" value="ABC_transporter_C-like"/>
</dbReference>
<dbReference type="InterPro" id="IPR003439">
    <property type="entry name" value="ABC_transporter-like_ATP-bd"/>
</dbReference>
<evidence type="ECO:0000256" key="6">
    <source>
        <dbReference type="ARBA" id="ARBA00022741"/>
    </source>
</evidence>
<feature type="domain" description="ABC transporter" evidence="12">
    <location>
        <begin position="613"/>
        <end position="845"/>
    </location>
</feature>
<dbReference type="FunFam" id="1.20.1560.10:FF:000055">
    <property type="entry name" value="ABC multidrug transporter (Eurofung)"/>
    <property type="match status" value="1"/>
</dbReference>
<keyword evidence="10" id="KW-0325">Glycoprotein</keyword>
<sequence length="1471" mass="163181">MAYFVSNSSDSLFGPAYEGPFRHFDFTVLFEDTILTIVPATLFLISATARAAWLTSKPNKVTTSLSRLTKLVLLSAFVTVQLTVLLARATNSEAATKASVAAAALDFAASCVLFVLSCFEHSRSVTPSTIIGLYLVVSCLFGAVQLRTFYLLRGYAAKSIANLLSLSLAIKLGVLVTEAVEKRSILLEPYRDLPPEATSGVYNKSVFWWLNPLLRQGFGKTLKLDDLYHLDEQLASTNVSARFGRAWADTKEHHRFTLFFVSANVLRWPLLVSACPRLLLAGVKFAQPFLVQETIQYVGNRHNQTAAVGWGLAGAYFLVYLAQAILTAASRHLLNRCVTEIRGGLISLLYQKTLDLSVVTVDPSASLTLMSSDIQRIVDPLTLFHMTWGSMVELCIAMYLLYRNLGTACYAPAIVYALSVLGAAWVVKVIGQYQKRWLTAVQTRVSFTSALLHSMRNVKLLGMSSIVKDRTQGLRQWEIHECKRYRIINNVQIFVQNSHIVFAPFATFLLYYIKSRNTGEALDIATAFGILTIFRLVELPMNNLLYSCPQLASSLSCFERIQKYLLSNSRHDDRLSLAHPDDSDGSWSGFAVGAESVEMQRLRQARRSTSEALVLKNCSFGWSEQSAPVVQDVDLSVRAGWITMIIGPVGCGKSTLLKGVLSETPVSRGFVYISSQSVAFADQEPWIQNGTVRDTIRGPDSRDIPYEGDAWYHEVIDCCGLREDVSMFAMGDKTMIGSKGISLSGGQRQRLALARAVYSKAPILVLDDVFSGLDNDTEELIFKKLFSRSGPLRRHNTTVILVTHAVHRLPYADCIVSLDANGRVCEQGSYLALVNQGGYVHSLDVRFREEHDDPAKEEEIKTSADVETVFKVSTGSQTVEEENEIAQDLLRRTGEWSTYKLWFRSCGYISSLLSVVWAFLFVIASQAPGVLVKVFPGDTPSQATTFIVIFGISCIIAAVSIVLLVIQILLDMQPKSSSNLHLRLLEAVLNAPLSFFTRTDIGAATSRFGQDMALVDSDLPFSYADFVLSLVSCVAGLGLMAASGAGYFAATIPVVLAALYGIQKYYLRTSRQMRLLDLEEKAPLYTLFGETVAGLVSVRAFGWADKFAQRNLELLDRSQRPFYLMYCIQQWLGVVLDLLVTALVTILMVIIVAKRQSIEPGLVGLGLLSTVNLSSNLTNLVRTWTQLETSIGAISRLRNFVTEVESEHQAWEVESVPNQWPEHGQVSFTGFGASYSPDSMLVLRDIDLDVRRGEKLGICGRSGSGKSSMLASLFHLLEFRSGRIQIDGIDISRVPRETLRGKLNVIPQEPWWVTTESVRFNMDPWTAANGDSDDPLGRGERDAMFISTLTKCQVWHVIQEKGGLDATMTPDFLSHGQRQLFCLARAMVRQSKVVVLDEVSASVDVKTDQLMQQIIRERFRDCTVIAVAHRLNTIDDSDRVAVLSQGRVVEVGEPRALLRAEESWFKDLYES</sequence>
<evidence type="ECO:0000256" key="9">
    <source>
        <dbReference type="ARBA" id="ARBA00023136"/>
    </source>
</evidence>
<dbReference type="FunFam" id="3.40.50.300:FF:000838">
    <property type="entry name" value="ABC multidrug transporter (Eurofung)"/>
    <property type="match status" value="1"/>
</dbReference>
<keyword evidence="7" id="KW-0067">ATP-binding</keyword>
<keyword evidence="6" id="KW-0547">Nucleotide-binding</keyword>
<dbReference type="InterPro" id="IPR044726">
    <property type="entry name" value="ABCC_6TM_D2"/>
</dbReference>
<comment type="subcellular location">
    <subcellularLocation>
        <location evidence="1">Cell membrane</location>
        <topology evidence="1">Multi-pass membrane protein</topology>
    </subcellularLocation>
</comment>
<dbReference type="GO" id="GO:0005524">
    <property type="term" value="F:ATP binding"/>
    <property type="evidence" value="ECO:0007669"/>
    <property type="project" value="UniProtKB-KW"/>
</dbReference>
<dbReference type="Gene3D" id="3.40.50.300">
    <property type="entry name" value="P-loop containing nucleotide triphosphate hydrolases"/>
    <property type="match status" value="2"/>
</dbReference>
<dbReference type="CDD" id="cd03250">
    <property type="entry name" value="ABCC_MRP_domain1"/>
    <property type="match status" value="1"/>
</dbReference>
<dbReference type="PANTHER" id="PTHR24223:SF399">
    <property type="entry name" value="ABC TRANSPORTER ATNG"/>
    <property type="match status" value="1"/>
</dbReference>
<dbReference type="InterPro" id="IPR044746">
    <property type="entry name" value="ABCC_6TM_D1"/>
</dbReference>
<dbReference type="FunFam" id="1.20.1560.10:FF:000066">
    <property type="entry name" value="ABC multidrug transporter (Eurofung)"/>
    <property type="match status" value="1"/>
</dbReference>
<feature type="transmembrane region" description="Helical" evidence="11">
    <location>
        <begin position="519"/>
        <end position="537"/>
    </location>
</feature>
<dbReference type="InterPro" id="IPR003593">
    <property type="entry name" value="AAA+_ATPase"/>
</dbReference>
<evidence type="ECO:0000259" key="13">
    <source>
        <dbReference type="PROSITE" id="PS50929"/>
    </source>
</evidence>
<evidence type="ECO:0000313" key="15">
    <source>
        <dbReference type="Proteomes" id="UP000078343"/>
    </source>
</evidence>
<feature type="transmembrane region" description="Helical" evidence="11">
    <location>
        <begin position="131"/>
        <end position="150"/>
    </location>
</feature>